<organism evidence="2 3">
    <name type="scientific">Phaeomoniella chlamydospora</name>
    <name type="common">Phaeoacremonium chlamydosporum</name>
    <dbReference type="NCBI Taxonomy" id="158046"/>
    <lineage>
        <taxon>Eukaryota</taxon>
        <taxon>Fungi</taxon>
        <taxon>Dikarya</taxon>
        <taxon>Ascomycota</taxon>
        <taxon>Pezizomycotina</taxon>
        <taxon>Eurotiomycetes</taxon>
        <taxon>Chaetothyriomycetidae</taxon>
        <taxon>Phaeomoniellales</taxon>
        <taxon>Phaeomoniellaceae</taxon>
        <taxon>Phaeomoniella</taxon>
    </lineage>
</organism>
<dbReference type="Gene3D" id="3.30.9.10">
    <property type="entry name" value="D-Amino Acid Oxidase, subunit A, domain 2"/>
    <property type="match status" value="1"/>
</dbReference>
<sequence length="411" mass="45195">MLEARGVCSGATGRNGGHLKPDLYRGIASLAKQYGSEAAEEVAAFEAAHVPAIKEVIEKEDIEADLLVTRAIDVQFSGSYARQLKIGYDVLVSDGVDTAKTVQYIPKEKASQVTGVKGAEAAFTYTAGSIWPYRFITHLLSKAISMGLNLQTHTLVTSISEAQDANKTWTINSERGSIKAKTVIFASNAYTSALLAEYKNKIVPVRGFCSRIVTPGPNPPPHLSCTYTLRFNDWEYDYLIPRPDGSIIVGGARKNYLQTLSNWYDNVNDSTVPPSVNQYFDGYMQRHFHGWETSGAYTDRVWSGIMGYSTDYLPHIGAVPHKPNQFILAGFTGHGMPEIFLSAKGIAQMVRDGKSFKETGVPRIYQTTDERLNSGVNRILADTEHVWGKGAQMVSEREEQSSVATAIPPRL</sequence>
<dbReference type="OrthoDB" id="429143at2759"/>
<dbReference type="Gene3D" id="3.50.50.60">
    <property type="entry name" value="FAD/NAD(P)-binding domain"/>
    <property type="match status" value="1"/>
</dbReference>
<dbReference type="PANTHER" id="PTHR13847:SF279">
    <property type="entry name" value="FAD DEPENDENT OXIDOREDUCTASE DOMAIN-CONTAINING PROTEIN-RELATED"/>
    <property type="match status" value="1"/>
</dbReference>
<dbReference type="AlphaFoldDB" id="A0A0G2EQ46"/>
<dbReference type="Proteomes" id="UP000053317">
    <property type="component" value="Unassembled WGS sequence"/>
</dbReference>
<evidence type="ECO:0000259" key="1">
    <source>
        <dbReference type="Pfam" id="PF01266"/>
    </source>
</evidence>
<reference evidence="2 3" key="2">
    <citation type="submission" date="2015-05" db="EMBL/GenBank/DDBJ databases">
        <authorList>
            <person name="Morales-Cruz A."/>
            <person name="Amrine K.C."/>
            <person name="Cantu D."/>
        </authorList>
    </citation>
    <scope>NUCLEOTIDE SEQUENCE [LARGE SCALE GENOMIC DNA]</scope>
    <source>
        <strain evidence="2">UCRPC4</strain>
    </source>
</reference>
<dbReference type="InterPro" id="IPR006076">
    <property type="entry name" value="FAD-dep_OxRdtase"/>
</dbReference>
<accession>A0A0G2EQ46</accession>
<dbReference type="InterPro" id="IPR036188">
    <property type="entry name" value="FAD/NAD-bd_sf"/>
</dbReference>
<feature type="domain" description="FAD dependent oxidoreductase" evidence="1">
    <location>
        <begin position="2"/>
        <end position="349"/>
    </location>
</feature>
<gene>
    <name evidence="2" type="ORF">UCRPC4_g02504</name>
</gene>
<dbReference type="GO" id="GO:0005737">
    <property type="term" value="C:cytoplasm"/>
    <property type="evidence" value="ECO:0007669"/>
    <property type="project" value="TreeGrafter"/>
</dbReference>
<reference evidence="2 3" key="1">
    <citation type="submission" date="2015-05" db="EMBL/GenBank/DDBJ databases">
        <title>Distinctive expansion of gene families associated with plant cell wall degradation and secondary metabolism in the genomes of grapevine trunk pathogens.</title>
        <authorList>
            <person name="Lawrence D.P."/>
            <person name="Travadon R."/>
            <person name="Rolshausen P.E."/>
            <person name="Baumgartner K."/>
        </authorList>
    </citation>
    <scope>NUCLEOTIDE SEQUENCE [LARGE SCALE GENOMIC DNA]</scope>
    <source>
        <strain evidence="2">UCRPC4</strain>
    </source>
</reference>
<dbReference type="PANTHER" id="PTHR13847">
    <property type="entry name" value="SARCOSINE DEHYDROGENASE-RELATED"/>
    <property type="match status" value="1"/>
</dbReference>
<keyword evidence="3" id="KW-1185">Reference proteome</keyword>
<dbReference type="Pfam" id="PF01266">
    <property type="entry name" value="DAO"/>
    <property type="match status" value="1"/>
</dbReference>
<evidence type="ECO:0000313" key="3">
    <source>
        <dbReference type="Proteomes" id="UP000053317"/>
    </source>
</evidence>
<name>A0A0G2EQ46_PHACM</name>
<proteinExistence type="predicted"/>
<protein>
    <submittedName>
        <fullName evidence="2">Putative fad dependent oxidoreductase superfamily</fullName>
    </submittedName>
</protein>
<evidence type="ECO:0000313" key="2">
    <source>
        <dbReference type="EMBL" id="KKY24394.1"/>
    </source>
</evidence>
<dbReference type="SUPFAM" id="SSF51905">
    <property type="entry name" value="FAD/NAD(P)-binding domain"/>
    <property type="match status" value="1"/>
</dbReference>
<comment type="caution">
    <text evidence="2">The sequence shown here is derived from an EMBL/GenBank/DDBJ whole genome shotgun (WGS) entry which is preliminary data.</text>
</comment>
<dbReference type="EMBL" id="LCWF01000060">
    <property type="protein sequence ID" value="KKY24394.1"/>
    <property type="molecule type" value="Genomic_DNA"/>
</dbReference>